<dbReference type="EMBL" id="CP032829">
    <property type="protein sequence ID" value="AYJ87913.1"/>
    <property type="molecule type" value="Genomic_DNA"/>
</dbReference>
<evidence type="ECO:0000259" key="4">
    <source>
        <dbReference type="PROSITE" id="PS50110"/>
    </source>
</evidence>
<dbReference type="KEGG" id="spha:D3Y57_10610"/>
<name>A0A494TLL9_SPHPE</name>
<organism evidence="5 6">
    <name type="scientific">Sphingomonas paeninsulae</name>
    <dbReference type="NCBI Taxonomy" id="2319844"/>
    <lineage>
        <taxon>Bacteria</taxon>
        <taxon>Pseudomonadati</taxon>
        <taxon>Pseudomonadota</taxon>
        <taxon>Alphaproteobacteria</taxon>
        <taxon>Sphingomonadales</taxon>
        <taxon>Sphingomonadaceae</taxon>
        <taxon>Sphingomonas</taxon>
    </lineage>
</organism>
<dbReference type="PANTHER" id="PTHR44591">
    <property type="entry name" value="STRESS RESPONSE REGULATOR PROTEIN 1"/>
    <property type="match status" value="1"/>
</dbReference>
<sequence length="193" mass="21226">MDKFLPSLPQTNPATGRGEIIVVDDNRTNLSVMGLRLTRMGYATTLVDGPITALDMIQAQRFDLMILNMTMPLMSGISVLGEIRAEPMTRYMPVLMITARSDPGAAIDALGAGADDHVVKPFDFDTLGARIERLLDRARTLEGLRRANAALDARIAHRAVELSEVRAELAEAEAAHRELQQQYQALSETTWHG</sequence>
<protein>
    <submittedName>
        <fullName evidence="5">Response regulator</fullName>
    </submittedName>
</protein>
<evidence type="ECO:0000256" key="1">
    <source>
        <dbReference type="ARBA" id="ARBA00022553"/>
    </source>
</evidence>
<proteinExistence type="predicted"/>
<dbReference type="SUPFAM" id="SSF52172">
    <property type="entry name" value="CheY-like"/>
    <property type="match status" value="1"/>
</dbReference>
<keyword evidence="1" id="KW-0597">Phosphoprotein</keyword>
<dbReference type="PANTHER" id="PTHR44591:SF3">
    <property type="entry name" value="RESPONSE REGULATORY DOMAIN-CONTAINING PROTEIN"/>
    <property type="match status" value="1"/>
</dbReference>
<dbReference type="PROSITE" id="PS50110">
    <property type="entry name" value="RESPONSE_REGULATORY"/>
    <property type="match status" value="1"/>
</dbReference>
<dbReference type="Pfam" id="PF00072">
    <property type="entry name" value="Response_reg"/>
    <property type="match status" value="1"/>
</dbReference>
<feature type="domain" description="Response regulatory" evidence="4">
    <location>
        <begin position="19"/>
        <end position="135"/>
    </location>
</feature>
<dbReference type="SMART" id="SM00448">
    <property type="entry name" value="REC"/>
    <property type="match status" value="1"/>
</dbReference>
<dbReference type="InterPro" id="IPR050595">
    <property type="entry name" value="Bact_response_regulator"/>
</dbReference>
<keyword evidence="6" id="KW-1185">Reference proteome</keyword>
<evidence type="ECO:0000313" key="5">
    <source>
        <dbReference type="EMBL" id="AYJ87913.1"/>
    </source>
</evidence>
<dbReference type="InterPro" id="IPR001789">
    <property type="entry name" value="Sig_transdc_resp-reg_receiver"/>
</dbReference>
<evidence type="ECO:0000313" key="6">
    <source>
        <dbReference type="Proteomes" id="UP000276254"/>
    </source>
</evidence>
<dbReference type="RefSeq" id="WP_121155767.1">
    <property type="nucleotide sequence ID" value="NZ_CP032829.1"/>
</dbReference>
<dbReference type="GO" id="GO:0000160">
    <property type="term" value="P:phosphorelay signal transduction system"/>
    <property type="evidence" value="ECO:0007669"/>
    <property type="project" value="InterPro"/>
</dbReference>
<evidence type="ECO:0000256" key="3">
    <source>
        <dbReference type="SAM" id="Coils"/>
    </source>
</evidence>
<dbReference type="Proteomes" id="UP000276254">
    <property type="component" value="Chromosome"/>
</dbReference>
<keyword evidence="3" id="KW-0175">Coiled coil</keyword>
<comment type="caution">
    <text evidence="2">Lacks conserved residue(s) required for the propagation of feature annotation.</text>
</comment>
<accession>A0A494TLL9</accession>
<evidence type="ECO:0000256" key="2">
    <source>
        <dbReference type="PROSITE-ProRule" id="PRU00169"/>
    </source>
</evidence>
<dbReference type="AlphaFoldDB" id="A0A494TLL9"/>
<gene>
    <name evidence="5" type="ORF">D3Y57_10610</name>
</gene>
<reference evidence="5 6" key="1">
    <citation type="submission" date="2018-09" db="EMBL/GenBank/DDBJ databases">
        <title>Sphingomonas peninsula sp. nov., isolated from fildes peninsula, Antarctic soil.</title>
        <authorList>
            <person name="Yingchao G."/>
        </authorList>
    </citation>
    <scope>NUCLEOTIDE SEQUENCE [LARGE SCALE GENOMIC DNA]</scope>
    <source>
        <strain evidence="5 6">YZ-8</strain>
    </source>
</reference>
<dbReference type="OrthoDB" id="7469626at2"/>
<feature type="coiled-coil region" evidence="3">
    <location>
        <begin position="162"/>
        <end position="189"/>
    </location>
</feature>
<dbReference type="InterPro" id="IPR011006">
    <property type="entry name" value="CheY-like_superfamily"/>
</dbReference>
<dbReference type="Gene3D" id="3.40.50.2300">
    <property type="match status" value="1"/>
</dbReference>